<dbReference type="Pfam" id="PF03480">
    <property type="entry name" value="DctP"/>
    <property type="match status" value="1"/>
</dbReference>
<protein>
    <submittedName>
        <fullName evidence="3">Tripartite ATP-independent transporter DctP family solute receptor</fullName>
    </submittedName>
</protein>
<dbReference type="InterPro" id="IPR038404">
    <property type="entry name" value="TRAP_DctP_sf"/>
</dbReference>
<dbReference type="NCBIfam" id="NF037995">
    <property type="entry name" value="TRAP_S1"/>
    <property type="match status" value="1"/>
</dbReference>
<dbReference type="GO" id="GO:0030288">
    <property type="term" value="C:outer membrane-bounded periplasmic space"/>
    <property type="evidence" value="ECO:0007669"/>
    <property type="project" value="InterPro"/>
</dbReference>
<name>A0A3E0DNJ7_9GAMM</name>
<dbReference type="EMBL" id="QUNG01000004">
    <property type="protein sequence ID" value="REG84426.1"/>
    <property type="molecule type" value="Genomic_DNA"/>
</dbReference>
<dbReference type="RefSeq" id="WP_220342876.1">
    <property type="nucleotide sequence ID" value="NZ_QUNG01000004.1"/>
</dbReference>
<evidence type="ECO:0000313" key="3">
    <source>
        <dbReference type="EMBL" id="REG84426.1"/>
    </source>
</evidence>
<reference evidence="3 4" key="1">
    <citation type="submission" date="2018-08" db="EMBL/GenBank/DDBJ databases">
        <title>Genomic Encyclopedia of Type Strains, Phase III (KMG-III): the genomes of soil and plant-associated and newly described type strains.</title>
        <authorList>
            <person name="Whitman W."/>
        </authorList>
    </citation>
    <scope>NUCLEOTIDE SEQUENCE [LARGE SCALE GENOMIC DNA]</scope>
    <source>
        <strain evidence="3 4">CECT 7375</strain>
    </source>
</reference>
<keyword evidence="1 2" id="KW-0732">Signal</keyword>
<feature type="signal peptide" evidence="2">
    <location>
        <begin position="1"/>
        <end position="28"/>
    </location>
</feature>
<sequence length="330" mass="36055">MIKIKTLLKGMGLASAMTLAVSANHAMAATTLKLAHAAPESDLQQTMSVFFKKEVEARSNGDLKINIFPHGQLGTDAQMIEGNRMGIIDFSIVGLNNYSGLLPESAAFTLPFMFPDRATAYKVLDGKVGQGVLNDMQGFGLKGLGYPENGYRNITNNRGPIREPGDVKGLQMRVNGSKALNDMFAILGANPTQIPVAELYTALETGVVDAQDHPIPVTLSFKFYEVQKYLSLTQHAYSPLVFTMNSKKFNKLSDAEKKIITDVAADAVAMQRKLSIEKEDKMIAELESHGMKVNRDVDSAAFRSAVKPVWDAFIKQYGDNMVNEILAASK</sequence>
<feature type="chain" id="PRO_5017596994" evidence="2">
    <location>
        <begin position="29"/>
        <end position="330"/>
    </location>
</feature>
<keyword evidence="3" id="KW-0675">Receptor</keyword>
<keyword evidence="4" id="KW-1185">Reference proteome</keyword>
<organism evidence="3 4">
    <name type="scientific">Marinomonas pollencensis</name>
    <dbReference type="NCBI Taxonomy" id="491954"/>
    <lineage>
        <taxon>Bacteria</taxon>
        <taxon>Pseudomonadati</taxon>
        <taxon>Pseudomonadota</taxon>
        <taxon>Gammaproteobacteria</taxon>
        <taxon>Oceanospirillales</taxon>
        <taxon>Oceanospirillaceae</taxon>
        <taxon>Marinomonas</taxon>
    </lineage>
</organism>
<evidence type="ECO:0000313" key="4">
    <source>
        <dbReference type="Proteomes" id="UP000256542"/>
    </source>
</evidence>
<dbReference type="Proteomes" id="UP000256542">
    <property type="component" value="Unassembled WGS sequence"/>
</dbReference>
<dbReference type="PANTHER" id="PTHR33376">
    <property type="match status" value="1"/>
</dbReference>
<dbReference type="NCBIfam" id="TIGR00787">
    <property type="entry name" value="dctP"/>
    <property type="match status" value="1"/>
</dbReference>
<evidence type="ECO:0000256" key="1">
    <source>
        <dbReference type="ARBA" id="ARBA00022729"/>
    </source>
</evidence>
<dbReference type="InterPro" id="IPR018389">
    <property type="entry name" value="DctP_fam"/>
</dbReference>
<dbReference type="GO" id="GO:0030246">
    <property type="term" value="F:carbohydrate binding"/>
    <property type="evidence" value="ECO:0007669"/>
    <property type="project" value="TreeGrafter"/>
</dbReference>
<dbReference type="PANTHER" id="PTHR33376:SF18">
    <property type="entry name" value="2,3-DIKETO-L-GULONATE-BINDING PERIPLASMIC PROTEIN YIAO"/>
    <property type="match status" value="1"/>
</dbReference>
<dbReference type="AlphaFoldDB" id="A0A3E0DNJ7"/>
<accession>A0A3E0DNJ7</accession>
<dbReference type="CDD" id="cd13676">
    <property type="entry name" value="PBP2_TRAP_DctP2_like"/>
    <property type="match status" value="1"/>
</dbReference>
<dbReference type="Gene3D" id="3.40.190.170">
    <property type="entry name" value="Bacterial extracellular solute-binding protein, family 7"/>
    <property type="match status" value="1"/>
</dbReference>
<proteinExistence type="predicted"/>
<gene>
    <name evidence="3" type="ORF">DFP81_104310</name>
</gene>
<dbReference type="InterPro" id="IPR004682">
    <property type="entry name" value="TRAP_DctP"/>
</dbReference>
<evidence type="ECO:0000256" key="2">
    <source>
        <dbReference type="SAM" id="SignalP"/>
    </source>
</evidence>
<comment type="caution">
    <text evidence="3">The sequence shown here is derived from an EMBL/GenBank/DDBJ whole genome shotgun (WGS) entry which is preliminary data.</text>
</comment>
<dbReference type="GO" id="GO:0055085">
    <property type="term" value="P:transmembrane transport"/>
    <property type="evidence" value="ECO:0007669"/>
    <property type="project" value="InterPro"/>
</dbReference>
<dbReference type="PIRSF" id="PIRSF006470">
    <property type="entry name" value="DctB"/>
    <property type="match status" value="1"/>
</dbReference>